<evidence type="ECO:0000313" key="4">
    <source>
        <dbReference type="Proteomes" id="UP000051254"/>
    </source>
</evidence>
<feature type="chain" id="PRO_5006393128" evidence="1">
    <location>
        <begin position="21"/>
        <end position="156"/>
    </location>
</feature>
<reference evidence="2 4" key="1">
    <citation type="submission" date="2015-05" db="EMBL/GenBank/DDBJ databases">
        <title>Genome sequencing and analysis of members of genus Stenotrophomonas.</title>
        <authorList>
            <person name="Patil P.P."/>
            <person name="Midha S."/>
            <person name="Patil P.B."/>
        </authorList>
    </citation>
    <scope>NUCLEOTIDE SEQUENCE [LARGE SCALE GENOMIC DNA]</scope>
    <source>
        <strain evidence="2 4">DSM 17805</strain>
    </source>
</reference>
<dbReference type="Proteomes" id="UP000051254">
    <property type="component" value="Unassembled WGS sequence"/>
</dbReference>
<keyword evidence="1" id="KW-0732">Signal</keyword>
<evidence type="ECO:0000313" key="2">
    <source>
        <dbReference type="EMBL" id="KRG58082.1"/>
    </source>
</evidence>
<accession>A0A0R0BVX7</accession>
<dbReference type="Proteomes" id="UP000550609">
    <property type="component" value="Unassembled WGS sequence"/>
</dbReference>
<feature type="signal peptide" evidence="1">
    <location>
        <begin position="1"/>
        <end position="20"/>
    </location>
</feature>
<keyword evidence="4" id="KW-1185">Reference proteome</keyword>
<dbReference type="RefSeq" id="WP_057665404.1">
    <property type="nucleotide sequence ID" value="NZ_JACIUV010000006.1"/>
</dbReference>
<dbReference type="OrthoDB" id="6238810at2"/>
<sequence length="156" mass="16894">MKMLSWLGVALMLGAAAAQAAEADRSIGRQLDSLGYNHEIDADGDYQMVFDMDDGRSQLVYVRSAIENYGSLSVREIWSPGFRIKGGDFPAAVANRLLVDSNTAKIGSWVRQGDIAMYVVKIDSNASADQLSDAIDAAIKTADKLEQELTLGADEF</sequence>
<proteinExistence type="predicted"/>
<evidence type="ECO:0000256" key="1">
    <source>
        <dbReference type="SAM" id="SignalP"/>
    </source>
</evidence>
<dbReference type="EMBL" id="JACIUV010000006">
    <property type="protein sequence ID" value="MBB1117984.1"/>
    <property type="molecule type" value="Genomic_DNA"/>
</dbReference>
<evidence type="ECO:0000313" key="5">
    <source>
        <dbReference type="Proteomes" id="UP000550609"/>
    </source>
</evidence>
<protein>
    <submittedName>
        <fullName evidence="2">Uncharacterized protein</fullName>
    </submittedName>
</protein>
<dbReference type="PATRIC" id="fig|266128.3.peg.309"/>
<organism evidence="2 4">
    <name type="scientific">Stenotrophomonas koreensis</name>
    <dbReference type="NCBI Taxonomy" id="266128"/>
    <lineage>
        <taxon>Bacteria</taxon>
        <taxon>Pseudomonadati</taxon>
        <taxon>Pseudomonadota</taxon>
        <taxon>Gammaproteobacteria</taxon>
        <taxon>Lysobacterales</taxon>
        <taxon>Lysobacteraceae</taxon>
        <taxon>Stenotrophomonas</taxon>
    </lineage>
</organism>
<accession>A0A7W3V1X3</accession>
<comment type="caution">
    <text evidence="2">The sequence shown here is derived from an EMBL/GenBank/DDBJ whole genome shotgun (WGS) entry which is preliminary data.</text>
</comment>
<gene>
    <name evidence="2" type="ORF">ABB25_07175</name>
    <name evidence="3" type="ORF">H4O09_13065</name>
</gene>
<evidence type="ECO:0000313" key="3">
    <source>
        <dbReference type="EMBL" id="MBB1117984.1"/>
    </source>
</evidence>
<reference evidence="3 5" key="2">
    <citation type="submission" date="2020-08" db="EMBL/GenBank/DDBJ databases">
        <title>Stenotrophomonas sp. W1S232.</title>
        <authorList>
            <person name="Deng Y."/>
        </authorList>
    </citation>
    <scope>NUCLEOTIDE SEQUENCE [LARGE SCALE GENOMIC DNA]</scope>
    <source>
        <strain evidence="3 5">W1S232</strain>
    </source>
</reference>
<name>A0A0R0BVX7_9GAMM</name>
<dbReference type="AlphaFoldDB" id="A0A0R0BVX7"/>
<dbReference type="EMBL" id="LDJH01000012">
    <property type="protein sequence ID" value="KRG58082.1"/>
    <property type="molecule type" value="Genomic_DNA"/>
</dbReference>
<dbReference type="STRING" id="266128.ABB25_07175"/>